<keyword evidence="1" id="KW-0472">Membrane</keyword>
<dbReference type="InterPro" id="IPR018580">
    <property type="entry name" value="Uncharacterised_YfhO"/>
</dbReference>
<feature type="transmembrane region" description="Helical" evidence="1">
    <location>
        <begin position="705"/>
        <end position="727"/>
    </location>
</feature>
<feature type="transmembrane region" description="Helical" evidence="1">
    <location>
        <begin position="182"/>
        <end position="210"/>
    </location>
</feature>
<dbReference type="PANTHER" id="PTHR38454">
    <property type="entry name" value="INTEGRAL MEMBRANE PROTEIN-RELATED"/>
    <property type="match status" value="1"/>
</dbReference>
<sequence>MNMNQKILKSHVIVLCIYTVIFCGFFSRLFLPKPSVFITPEFGRSDISDFNFPVKTILSENLKKNQLPLWNKNMATGYPIYAESQIGTWYLPNLLLFKFLPPWLAFNINFITTFIIAAFGMYFYLLYLKRSISVAFYGGLIFAFSGFFMGHISHLNMIQAASLFPWIVIFVKKYLSKPTIKLLTIGTIVLSQQLFAGHLQITFLTGLYIFLGTFAELIDGNYKKWIRENILLVFIFFTAFFLSAVQMLPSLELHSLSVRSGTFTYALVVFFSLFPQHLLTIFHPFILGQPINASYIFHFMGSGNIFWENNLSVGFATGILVLLSAKFLGDRKVRLLWFMGIIWMLAMFGKYSPLYFIYTIPPFSLFTTPARFSFLFIVVLILLGTFSYDAYFSKRKFFIHILGIFTIVELFAAWYFYHPTQTVQGFLTPPESVAYVKASGEKDRVAGINLGEYGYIYYSHNGWKNINNIYYYKNELIPNTNVFWNIPHYDVYVGRIWVKRKSFYDNLVDINTNDDKLRIASTSARLISIANVGTIISAGKATHATFKETAEINPYQGTDIEKRFKYYIYHNTQVLPRARIVPMYQTVKTLDDIIYVISDPTFNPEKLVVLEENPKINKPLYEGTSLQSSVIWKTDEDMNIELATKSSHDAFLILADTFYPGWKAYVDGRETKIYPAYVAFRAIVLPQGEHSVTFRYEPGSLRKGIIVSTTTFILLILAMIFSSFPRLRQFFSSTRKLFSHH</sequence>
<evidence type="ECO:0008006" key="4">
    <source>
        <dbReference type="Google" id="ProtNLM"/>
    </source>
</evidence>
<feature type="transmembrane region" description="Helical" evidence="1">
    <location>
        <begin position="397"/>
        <end position="417"/>
    </location>
</feature>
<accession>A0A1F7INX0</accession>
<feature type="transmembrane region" description="Helical" evidence="1">
    <location>
        <begin position="305"/>
        <end position="323"/>
    </location>
</feature>
<reference evidence="2 3" key="1">
    <citation type="journal article" date="2016" name="Nat. Commun.">
        <title>Thousands of microbial genomes shed light on interconnected biogeochemical processes in an aquifer system.</title>
        <authorList>
            <person name="Anantharaman K."/>
            <person name="Brown C.T."/>
            <person name="Hug L.A."/>
            <person name="Sharon I."/>
            <person name="Castelle C.J."/>
            <person name="Probst A.J."/>
            <person name="Thomas B.C."/>
            <person name="Singh A."/>
            <person name="Wilkins M.J."/>
            <person name="Karaoz U."/>
            <person name="Brodie E.L."/>
            <person name="Williams K.H."/>
            <person name="Hubbard S.S."/>
            <person name="Banfield J.F."/>
        </authorList>
    </citation>
    <scope>NUCLEOTIDE SEQUENCE [LARGE SCALE GENOMIC DNA]</scope>
</reference>
<dbReference type="EMBL" id="MGAK01000007">
    <property type="protein sequence ID" value="OGK45067.1"/>
    <property type="molecule type" value="Genomic_DNA"/>
</dbReference>
<organism evidence="2 3">
    <name type="scientific">Candidatus Roizmanbacteria bacterium RIFCSPLOWO2_01_FULL_38_11</name>
    <dbReference type="NCBI Taxonomy" id="1802060"/>
    <lineage>
        <taxon>Bacteria</taxon>
        <taxon>Candidatus Roizmaniibacteriota</taxon>
    </lineage>
</organism>
<feature type="transmembrane region" description="Helical" evidence="1">
    <location>
        <begin position="335"/>
        <end position="358"/>
    </location>
</feature>
<feature type="transmembrane region" description="Helical" evidence="1">
    <location>
        <begin position="12"/>
        <end position="31"/>
    </location>
</feature>
<evidence type="ECO:0000313" key="2">
    <source>
        <dbReference type="EMBL" id="OGK45067.1"/>
    </source>
</evidence>
<name>A0A1F7INX0_9BACT</name>
<gene>
    <name evidence="2" type="ORF">A2957_02100</name>
</gene>
<keyword evidence="1" id="KW-1133">Transmembrane helix</keyword>
<feature type="transmembrane region" description="Helical" evidence="1">
    <location>
        <begin position="103"/>
        <end position="127"/>
    </location>
</feature>
<feature type="transmembrane region" description="Helical" evidence="1">
    <location>
        <begin position="263"/>
        <end position="285"/>
    </location>
</feature>
<dbReference type="PANTHER" id="PTHR38454:SF1">
    <property type="entry name" value="INTEGRAL MEMBRANE PROTEIN"/>
    <property type="match status" value="1"/>
</dbReference>
<dbReference type="Pfam" id="PF09586">
    <property type="entry name" value="YfhO"/>
    <property type="match status" value="1"/>
</dbReference>
<dbReference type="STRING" id="1802060.A2957_02100"/>
<evidence type="ECO:0000313" key="3">
    <source>
        <dbReference type="Proteomes" id="UP000179072"/>
    </source>
</evidence>
<proteinExistence type="predicted"/>
<dbReference type="Proteomes" id="UP000179072">
    <property type="component" value="Unassembled WGS sequence"/>
</dbReference>
<protein>
    <recommendedName>
        <fullName evidence="4">Membrane protein 6-pyruvoyl-tetrahydropterin synthase-related domain-containing protein</fullName>
    </recommendedName>
</protein>
<dbReference type="AlphaFoldDB" id="A0A1F7INX0"/>
<feature type="transmembrane region" description="Helical" evidence="1">
    <location>
        <begin position="230"/>
        <end position="251"/>
    </location>
</feature>
<feature type="transmembrane region" description="Helical" evidence="1">
    <location>
        <begin position="134"/>
        <end position="152"/>
    </location>
</feature>
<comment type="caution">
    <text evidence="2">The sequence shown here is derived from an EMBL/GenBank/DDBJ whole genome shotgun (WGS) entry which is preliminary data.</text>
</comment>
<keyword evidence="1" id="KW-0812">Transmembrane</keyword>
<feature type="transmembrane region" description="Helical" evidence="1">
    <location>
        <begin position="370"/>
        <end position="390"/>
    </location>
</feature>
<evidence type="ECO:0000256" key="1">
    <source>
        <dbReference type="SAM" id="Phobius"/>
    </source>
</evidence>